<proteinExistence type="predicted"/>
<feature type="chain" id="PRO_5046587086" evidence="5">
    <location>
        <begin position="29"/>
        <end position="731"/>
    </location>
</feature>
<keyword evidence="5" id="KW-0732">Signal</keyword>
<evidence type="ECO:0000313" key="8">
    <source>
        <dbReference type="Proteomes" id="UP001152321"/>
    </source>
</evidence>
<reference evidence="7" key="1">
    <citation type="submission" date="2022-08" db="EMBL/GenBank/DDBJ databases">
        <title>Novel Bdellovibrio Species Isolated from Svalbard: Designation Bdellovibrio svalbardensis.</title>
        <authorList>
            <person name="Mitchell R.J."/>
            <person name="Choi S.Y."/>
        </authorList>
    </citation>
    <scope>NUCLEOTIDE SEQUENCE</scope>
    <source>
        <strain evidence="7">PAP01</strain>
    </source>
</reference>
<dbReference type="InterPro" id="IPR002641">
    <property type="entry name" value="PNPLA_dom"/>
</dbReference>
<dbReference type="SUPFAM" id="SSF52151">
    <property type="entry name" value="FabD/lysophospholipase-like"/>
    <property type="match status" value="1"/>
</dbReference>
<dbReference type="InterPro" id="IPR050301">
    <property type="entry name" value="NTE"/>
</dbReference>
<name>A0ABT6DJX5_9BACT</name>
<evidence type="ECO:0000256" key="5">
    <source>
        <dbReference type="SAM" id="SignalP"/>
    </source>
</evidence>
<evidence type="ECO:0000256" key="4">
    <source>
        <dbReference type="PROSITE-ProRule" id="PRU01161"/>
    </source>
</evidence>
<organism evidence="7 8">
    <name type="scientific">Bdellovibrio svalbardensis</name>
    <dbReference type="NCBI Taxonomy" id="2972972"/>
    <lineage>
        <taxon>Bacteria</taxon>
        <taxon>Pseudomonadati</taxon>
        <taxon>Bdellovibrionota</taxon>
        <taxon>Bdellovibrionia</taxon>
        <taxon>Bdellovibrionales</taxon>
        <taxon>Pseudobdellovibrionaceae</taxon>
        <taxon>Bdellovibrio</taxon>
    </lineage>
</organism>
<dbReference type="CDD" id="cd07205">
    <property type="entry name" value="Pat_PNPLA6_PNPLA7_NTE1_like"/>
    <property type="match status" value="1"/>
</dbReference>
<keyword evidence="3 4" id="KW-0443">Lipid metabolism</keyword>
<evidence type="ECO:0000256" key="3">
    <source>
        <dbReference type="ARBA" id="ARBA00023098"/>
    </source>
</evidence>
<keyword evidence="8" id="KW-1185">Reference proteome</keyword>
<dbReference type="Gene3D" id="3.40.1090.10">
    <property type="entry name" value="Cytosolic phospholipase A2 catalytic domain"/>
    <property type="match status" value="2"/>
</dbReference>
<evidence type="ECO:0000313" key="7">
    <source>
        <dbReference type="EMBL" id="MDG0817155.1"/>
    </source>
</evidence>
<feature type="signal peptide" evidence="5">
    <location>
        <begin position="1"/>
        <end position="28"/>
    </location>
</feature>
<feature type="active site" description="Proton acceptor" evidence="4">
    <location>
        <position position="214"/>
    </location>
</feature>
<sequence length="731" mass="80931">MLKRFLSSPILKTALALFCFLNSGQALAKRPRIGLVLGGGGARGFSHVGVIKVLEENRIPVDCIVGTSIGSLVGASYAAGRTPKEMQEQIEAVDWDDILSSEVPRQANTFRKKQDDSLSLLGLEAGITDKGELKLPLSAISTQKIEFFLRTLTFGGTTPTFDQLSIPYRAIATDLATGDMIVLKDGDLVTAMRASMAVPGVFPSVPVKGHTLVDGGLVRNLPVDIARQTCADVVIAIDVGSPPLKSDELNDIFTVADQYTRLMMIQNVYPQIKSLSADDLLITPQLGLLSSSDFKQNRAFIDAGEAAARAALPQLKRYSVSPAEYKTWQDQHFSKRLKPAPVKNVIVSPSKWVNPEVMKGALDVKPGALLPQQTFHSRLLELYARGDYSQLDYELLYNPEGQTVSLLPVEKSWGPNYLNFGLSLGTDFQGSSPWNIAAMYRRTWVNSLGAEWKTIAQMGSSTLLSTEFYQPLQLSGYAFTSPYLVYTENPLALWKEDSEIAEYRYSKTSTGIDIGSGWTRFGEVRFGPLYSTYRGTRQIGSALLPDVRTFDYGLRLNLLYDQLDHFFFPRSGQYLNIYGYYSLGGEDVISNYNRYGLNFRAAIPTGRGGAFQVTLKGQNANGDRPAFVDVNWLGGFLNLSSYRYQQLIGDQYAYGSLQYYKMFDFLSGSYWGLAMEGGRLFNPVDPSVTDAWHSSVTAYLAYDSILGPLYFGGSYGDNHQSRFYLMLGKQF</sequence>
<dbReference type="PANTHER" id="PTHR14226:SF29">
    <property type="entry name" value="NEUROPATHY TARGET ESTERASE SWS"/>
    <property type="match status" value="1"/>
</dbReference>
<dbReference type="RefSeq" id="WP_277578630.1">
    <property type="nucleotide sequence ID" value="NZ_JANRMI010000003.1"/>
</dbReference>
<dbReference type="PROSITE" id="PS51635">
    <property type="entry name" value="PNPLA"/>
    <property type="match status" value="1"/>
</dbReference>
<dbReference type="Gene3D" id="2.40.160.50">
    <property type="entry name" value="membrane protein fhac: a member of the omp85/tpsb transporter family"/>
    <property type="match status" value="1"/>
</dbReference>
<dbReference type="Proteomes" id="UP001152321">
    <property type="component" value="Unassembled WGS sequence"/>
</dbReference>
<dbReference type="InterPro" id="IPR016035">
    <property type="entry name" value="Acyl_Trfase/lysoPLipase"/>
</dbReference>
<keyword evidence="1 4" id="KW-0378">Hydrolase</keyword>
<accession>A0ABT6DJX5</accession>
<gene>
    <name evidence="7" type="ORF">NWE73_12310</name>
</gene>
<dbReference type="Pfam" id="PF01734">
    <property type="entry name" value="Patatin"/>
    <property type="match status" value="1"/>
</dbReference>
<protein>
    <submittedName>
        <fullName evidence="7">Patatin-like phospholipase family protein</fullName>
    </submittedName>
</protein>
<feature type="active site" description="Nucleophile" evidence="4">
    <location>
        <position position="68"/>
    </location>
</feature>
<dbReference type="PANTHER" id="PTHR14226">
    <property type="entry name" value="NEUROPATHY TARGET ESTERASE/SWISS CHEESE D.MELANOGASTER"/>
    <property type="match status" value="1"/>
</dbReference>
<feature type="short sequence motif" description="GXSXG" evidence="4">
    <location>
        <begin position="66"/>
        <end position="70"/>
    </location>
</feature>
<feature type="domain" description="PNPLA" evidence="6">
    <location>
        <begin position="35"/>
        <end position="227"/>
    </location>
</feature>
<keyword evidence="2 4" id="KW-0442">Lipid degradation</keyword>
<evidence type="ECO:0000259" key="6">
    <source>
        <dbReference type="PROSITE" id="PS51635"/>
    </source>
</evidence>
<evidence type="ECO:0000256" key="1">
    <source>
        <dbReference type="ARBA" id="ARBA00022801"/>
    </source>
</evidence>
<feature type="short sequence motif" description="DGA/G" evidence="4">
    <location>
        <begin position="214"/>
        <end position="216"/>
    </location>
</feature>
<feature type="short sequence motif" description="GXGXXG" evidence="4">
    <location>
        <begin position="39"/>
        <end position="44"/>
    </location>
</feature>
<evidence type="ECO:0000256" key="2">
    <source>
        <dbReference type="ARBA" id="ARBA00022963"/>
    </source>
</evidence>
<dbReference type="EMBL" id="JANRMI010000003">
    <property type="protein sequence ID" value="MDG0817155.1"/>
    <property type="molecule type" value="Genomic_DNA"/>
</dbReference>
<comment type="caution">
    <text evidence="7">The sequence shown here is derived from an EMBL/GenBank/DDBJ whole genome shotgun (WGS) entry which is preliminary data.</text>
</comment>